<organism evidence="2 3">
    <name type="scientific">Nesterenkonia aethiopica</name>
    <dbReference type="NCBI Taxonomy" id="269144"/>
    <lineage>
        <taxon>Bacteria</taxon>
        <taxon>Bacillati</taxon>
        <taxon>Actinomycetota</taxon>
        <taxon>Actinomycetes</taxon>
        <taxon>Micrococcales</taxon>
        <taxon>Micrococcaceae</taxon>
        <taxon>Nesterenkonia</taxon>
    </lineage>
</organism>
<dbReference type="Gene3D" id="3.40.960.10">
    <property type="entry name" value="VSR Endonuclease"/>
    <property type="match status" value="1"/>
</dbReference>
<dbReference type="Pfam" id="PF04480">
    <property type="entry name" value="DUF559"/>
    <property type="match status" value="1"/>
</dbReference>
<feature type="domain" description="DUF559" evidence="1">
    <location>
        <begin position="256"/>
        <end position="312"/>
    </location>
</feature>
<evidence type="ECO:0000313" key="3">
    <source>
        <dbReference type="Proteomes" id="UP001500236"/>
    </source>
</evidence>
<reference evidence="3" key="1">
    <citation type="journal article" date="2019" name="Int. J. Syst. Evol. Microbiol.">
        <title>The Global Catalogue of Microorganisms (GCM) 10K type strain sequencing project: providing services to taxonomists for standard genome sequencing and annotation.</title>
        <authorList>
            <consortium name="The Broad Institute Genomics Platform"/>
            <consortium name="The Broad Institute Genome Sequencing Center for Infectious Disease"/>
            <person name="Wu L."/>
            <person name="Ma J."/>
        </authorList>
    </citation>
    <scope>NUCLEOTIDE SEQUENCE [LARGE SCALE GENOMIC DNA]</scope>
    <source>
        <strain evidence="3">JCM 14309</strain>
    </source>
</reference>
<comment type="caution">
    <text evidence="2">The sequence shown here is derived from an EMBL/GenBank/DDBJ whole genome shotgun (WGS) entry which is preliminary data.</text>
</comment>
<gene>
    <name evidence="2" type="ORF">GCM10010529_05040</name>
</gene>
<keyword evidence="3" id="KW-1185">Reference proteome</keyword>
<proteinExistence type="predicted"/>
<dbReference type="InterPro" id="IPR007569">
    <property type="entry name" value="DUF559"/>
</dbReference>
<dbReference type="SUPFAM" id="SSF52980">
    <property type="entry name" value="Restriction endonuclease-like"/>
    <property type="match status" value="1"/>
</dbReference>
<dbReference type="Proteomes" id="UP001500236">
    <property type="component" value="Unassembled WGS sequence"/>
</dbReference>
<evidence type="ECO:0000313" key="2">
    <source>
        <dbReference type="EMBL" id="GAA3054023.1"/>
    </source>
</evidence>
<protein>
    <recommendedName>
        <fullName evidence="1">DUF559 domain-containing protein</fullName>
    </recommendedName>
</protein>
<evidence type="ECO:0000259" key="1">
    <source>
        <dbReference type="Pfam" id="PF04480"/>
    </source>
</evidence>
<sequence length="327" mass="36800">MKTPRPLPPQLRDGVFSRRQAEALGVPPKRLRARDMRRVGRGLYEWVGSADVEPLTAPIPDAGSPEWFRLLKTVQEEYRSTWFSHSTAARIFGLHLPSWADEPGIVHLSRRGHSTGAERVAGLVPHMVVAEEGEVVRHGALWVSRPARIFFDLMGRLPERELVALGDQLVRSPYPELEGRDQPWETRESLADLVAAHRKTKGIVKGRRAVERVRVGADSRPETLLRLAIQDTGLPEPMLQVRPTPGSPYPGDLGYPELKIVIQYDGGTHFSAAQQARDQRRNHAFERAGWTVILANSEDLREGFVRVVERIRLARERSLRGLGPFQA</sequence>
<name>A0ABP6LT13_9MICC</name>
<dbReference type="InterPro" id="IPR011335">
    <property type="entry name" value="Restrct_endonuc-II-like"/>
</dbReference>
<dbReference type="EMBL" id="BAAAVT010000003">
    <property type="protein sequence ID" value="GAA3054023.1"/>
    <property type="molecule type" value="Genomic_DNA"/>
</dbReference>
<accession>A0ABP6LT13</accession>